<feature type="domain" description="O-antigen ligase-related" evidence="6">
    <location>
        <begin position="238"/>
        <end position="395"/>
    </location>
</feature>
<keyword evidence="3 5" id="KW-1133">Transmembrane helix</keyword>
<dbReference type="GO" id="GO:0016020">
    <property type="term" value="C:membrane"/>
    <property type="evidence" value="ECO:0007669"/>
    <property type="project" value="UniProtKB-SubCell"/>
</dbReference>
<dbReference type="Pfam" id="PF04932">
    <property type="entry name" value="Wzy_C"/>
    <property type="match status" value="1"/>
</dbReference>
<reference evidence="7 8" key="1">
    <citation type="submission" date="2019-10" db="EMBL/GenBank/DDBJ databases">
        <title>Extracellular Electron Transfer in a Candidatus Methanoperedens spp. Enrichment Culture.</title>
        <authorList>
            <person name="Berger S."/>
            <person name="Rangel Shaw D."/>
            <person name="Berben T."/>
            <person name="In 'T Zandt M."/>
            <person name="Frank J."/>
            <person name="Reimann J."/>
            <person name="Jetten M.S.M."/>
            <person name="Welte C.U."/>
        </authorList>
    </citation>
    <scope>NUCLEOTIDE SEQUENCE [LARGE SCALE GENOMIC DNA]</scope>
    <source>
        <strain evidence="7">SB12</strain>
    </source>
</reference>
<proteinExistence type="predicted"/>
<feature type="transmembrane region" description="Helical" evidence="5">
    <location>
        <begin position="228"/>
        <end position="248"/>
    </location>
</feature>
<dbReference type="Proteomes" id="UP000460298">
    <property type="component" value="Unassembled WGS sequence"/>
</dbReference>
<dbReference type="EMBL" id="WBUI01000009">
    <property type="protein sequence ID" value="KAB2932360.1"/>
    <property type="molecule type" value="Genomic_DNA"/>
</dbReference>
<organism evidence="7 8">
    <name type="scientific">Leptonema illini</name>
    <dbReference type="NCBI Taxonomy" id="183"/>
    <lineage>
        <taxon>Bacteria</taxon>
        <taxon>Pseudomonadati</taxon>
        <taxon>Spirochaetota</taxon>
        <taxon>Spirochaetia</taxon>
        <taxon>Leptospirales</taxon>
        <taxon>Leptospiraceae</taxon>
        <taxon>Leptonema</taxon>
    </lineage>
</organism>
<evidence type="ECO:0000313" key="8">
    <source>
        <dbReference type="Proteomes" id="UP000460298"/>
    </source>
</evidence>
<feature type="transmembrane region" description="Helical" evidence="5">
    <location>
        <begin position="197"/>
        <end position="216"/>
    </location>
</feature>
<dbReference type="GO" id="GO:0016874">
    <property type="term" value="F:ligase activity"/>
    <property type="evidence" value="ECO:0007669"/>
    <property type="project" value="UniProtKB-KW"/>
</dbReference>
<dbReference type="InterPro" id="IPR007016">
    <property type="entry name" value="O-antigen_ligase-rel_domated"/>
</dbReference>
<evidence type="ECO:0000313" key="7">
    <source>
        <dbReference type="EMBL" id="KAB2932360.1"/>
    </source>
</evidence>
<evidence type="ECO:0000256" key="2">
    <source>
        <dbReference type="ARBA" id="ARBA00022692"/>
    </source>
</evidence>
<dbReference type="InterPro" id="IPR051533">
    <property type="entry name" value="WaaL-like"/>
</dbReference>
<dbReference type="AlphaFoldDB" id="A0A833H181"/>
<dbReference type="PANTHER" id="PTHR37422:SF13">
    <property type="entry name" value="LIPOPOLYSACCHARIDE BIOSYNTHESIS PROTEIN PA4999-RELATED"/>
    <property type="match status" value="1"/>
</dbReference>
<feature type="transmembrane region" description="Helical" evidence="5">
    <location>
        <begin position="280"/>
        <end position="300"/>
    </location>
</feature>
<evidence type="ECO:0000256" key="3">
    <source>
        <dbReference type="ARBA" id="ARBA00022989"/>
    </source>
</evidence>
<name>A0A833H181_9LEPT</name>
<feature type="transmembrane region" description="Helical" evidence="5">
    <location>
        <begin position="254"/>
        <end position="271"/>
    </location>
</feature>
<feature type="transmembrane region" description="Helical" evidence="5">
    <location>
        <begin position="386"/>
        <end position="406"/>
    </location>
</feature>
<keyword evidence="7" id="KW-0436">Ligase</keyword>
<accession>A0A833H181</accession>
<dbReference type="PANTHER" id="PTHR37422">
    <property type="entry name" value="TEICHURONIC ACID BIOSYNTHESIS PROTEIN TUAE"/>
    <property type="match status" value="1"/>
</dbReference>
<keyword evidence="2 5" id="KW-0812">Transmembrane</keyword>
<sequence>MVEDVAKGANRVSDRANQISLWAGMLGLCFFPLSISLSQGFLAVALVALLFRVRWSGTAAWTADFRRVIILVLLLYGSWFVSAALHALIEGSISPLRAALRSDLKDVWLVGTAVWVYHHGTASERHRSLLLRAVAVAFFIVIGTGFLSVFTPFRLSKTLYHLQHGLNFSSEARLQHPMFTLPFDITLYMPVGMLGTHLAYGAQLGFFFIPLALYVLNRWVQRPWFRSWQLVDWIPTLLFGIASLVLILNNARSALFGVLSALLAGIFFLTYRKWKRRARTLAPVPVLLLLVAVIVTVANADVREFLMQSVGLEKKHSDYQRVMLWSTASQLALDHPVIGVGPGRFSEAVADRMHETAADRPYLWYLYMQTERGHSHNDFLHNITTAGLPAGLLFLLFWAALLGLAAGNAADSDDRFSSTTTNAADSEPPLDRMLVTMRPYLPYMPLLLFAGGIFQCYFLDDQVLMPFWMSVGLAALARKAETSAETSMG</sequence>
<feature type="transmembrane region" description="Helical" evidence="5">
    <location>
        <begin position="21"/>
        <end position="48"/>
    </location>
</feature>
<comment type="caution">
    <text evidence="7">The sequence shown here is derived from an EMBL/GenBank/DDBJ whole genome shotgun (WGS) entry which is preliminary data.</text>
</comment>
<keyword evidence="4 5" id="KW-0472">Membrane</keyword>
<gene>
    <name evidence="7" type="ORF">F9K24_10555</name>
</gene>
<evidence type="ECO:0000256" key="1">
    <source>
        <dbReference type="ARBA" id="ARBA00004141"/>
    </source>
</evidence>
<feature type="transmembrane region" description="Helical" evidence="5">
    <location>
        <begin position="68"/>
        <end position="89"/>
    </location>
</feature>
<evidence type="ECO:0000256" key="5">
    <source>
        <dbReference type="SAM" id="Phobius"/>
    </source>
</evidence>
<evidence type="ECO:0000259" key="6">
    <source>
        <dbReference type="Pfam" id="PF04932"/>
    </source>
</evidence>
<comment type="subcellular location">
    <subcellularLocation>
        <location evidence="1">Membrane</location>
        <topology evidence="1">Multi-pass membrane protein</topology>
    </subcellularLocation>
</comment>
<evidence type="ECO:0000256" key="4">
    <source>
        <dbReference type="ARBA" id="ARBA00023136"/>
    </source>
</evidence>
<protein>
    <submittedName>
        <fullName evidence="7">O-antigen ligase family protein</fullName>
    </submittedName>
</protein>
<feature type="transmembrane region" description="Helical" evidence="5">
    <location>
        <begin position="129"/>
        <end position="150"/>
    </location>
</feature>
<feature type="transmembrane region" description="Helical" evidence="5">
    <location>
        <begin position="440"/>
        <end position="460"/>
    </location>
</feature>